<organism evidence="3 4">
    <name type="scientific">Marseilla massiliensis</name>
    <dbReference type="NCBI Taxonomy" id="1841864"/>
    <lineage>
        <taxon>Bacteria</taxon>
        <taxon>Pseudomonadati</taxon>
        <taxon>Bacteroidota</taxon>
        <taxon>Bacteroidia</taxon>
        <taxon>Bacteroidales</taxon>
        <taxon>Prevotellaceae</taxon>
        <taxon>Marseilla</taxon>
    </lineage>
</organism>
<feature type="chain" id="PRO_5037551317" evidence="2">
    <location>
        <begin position="21"/>
        <end position="246"/>
    </location>
</feature>
<dbReference type="EMBL" id="JACJJL010000007">
    <property type="protein sequence ID" value="MBM6661200.1"/>
    <property type="molecule type" value="Genomic_DNA"/>
</dbReference>
<evidence type="ECO:0000256" key="1">
    <source>
        <dbReference type="SAM" id="MobiDB-lite"/>
    </source>
</evidence>
<feature type="signal peptide" evidence="2">
    <location>
        <begin position="1"/>
        <end position="20"/>
    </location>
</feature>
<comment type="caution">
    <text evidence="3">The sequence shown here is derived from an EMBL/GenBank/DDBJ whole genome shotgun (WGS) entry which is preliminary data.</text>
</comment>
<keyword evidence="4" id="KW-1185">Reference proteome</keyword>
<reference evidence="3 4" key="1">
    <citation type="journal article" date="2021" name="Sci. Rep.">
        <title>The distribution of antibiotic resistance genes in chicken gut microbiota commensals.</title>
        <authorList>
            <person name="Juricova H."/>
            <person name="Matiasovicova J."/>
            <person name="Kubasova T."/>
            <person name="Cejkova D."/>
            <person name="Rychlik I."/>
        </authorList>
    </citation>
    <scope>NUCLEOTIDE SEQUENCE [LARGE SCALE GENOMIC DNA]</scope>
    <source>
        <strain evidence="3 4">An819</strain>
    </source>
</reference>
<sequence>MNANKTLLTAAMVMSLFATMSCTNTTGTKDNNKPETSINREARQAEGTDELIRQRYDGCRILDHDYDNGYLEVKIVHDGTEKVALFDGSSRWVRTLWETRRERLPERVIEAIGQEGLAYEDIDDNDNKVVDSPGGLLYAVQARRHNDDFIFLVSPDGKIMSTLTADEWNDGRTYDTTGSRPEGSNRPANPPARRGQGSHDGGSQPTGSGMERHGYVHTDGPANRGYDDGEDHFDEGDDEWDYRRNR</sequence>
<dbReference type="RefSeq" id="WP_205108676.1">
    <property type="nucleotide sequence ID" value="NZ_JACJJL010000007.1"/>
</dbReference>
<dbReference type="PROSITE" id="PS51257">
    <property type="entry name" value="PROKAR_LIPOPROTEIN"/>
    <property type="match status" value="1"/>
</dbReference>
<name>A0A938WL57_9BACT</name>
<proteinExistence type="predicted"/>
<gene>
    <name evidence="3" type="ORF">H6B30_05435</name>
</gene>
<protein>
    <submittedName>
        <fullName evidence="3">Uncharacterized protein</fullName>
    </submittedName>
</protein>
<accession>A0A938WL57</accession>
<keyword evidence="2" id="KW-0732">Signal</keyword>
<evidence type="ECO:0000313" key="4">
    <source>
        <dbReference type="Proteomes" id="UP000764045"/>
    </source>
</evidence>
<feature type="region of interest" description="Disordered" evidence="1">
    <location>
        <begin position="168"/>
        <end position="246"/>
    </location>
</feature>
<feature type="compositionally biased region" description="Acidic residues" evidence="1">
    <location>
        <begin position="228"/>
        <end position="240"/>
    </location>
</feature>
<dbReference type="Proteomes" id="UP000764045">
    <property type="component" value="Unassembled WGS sequence"/>
</dbReference>
<evidence type="ECO:0000256" key="2">
    <source>
        <dbReference type="SAM" id="SignalP"/>
    </source>
</evidence>
<dbReference type="Gene3D" id="3.10.450.360">
    <property type="match status" value="1"/>
</dbReference>
<dbReference type="AlphaFoldDB" id="A0A938WL57"/>
<evidence type="ECO:0000313" key="3">
    <source>
        <dbReference type="EMBL" id="MBM6661200.1"/>
    </source>
</evidence>
<dbReference type="SUPFAM" id="SSF160574">
    <property type="entry name" value="BT0923-like"/>
    <property type="match status" value="1"/>
</dbReference>